<proteinExistence type="predicted"/>
<name>A0A9R1XXU0_LACSA</name>
<dbReference type="AlphaFoldDB" id="A0A9R1XXU0"/>
<dbReference type="PANTHER" id="PTHR13247:SF0">
    <property type="entry name" value="MITOCHONDRIAL FISSION 1 PROTEIN"/>
    <property type="match status" value="1"/>
</dbReference>
<keyword evidence="1" id="KW-1133">Transmembrane helix</keyword>
<accession>A0A9R1XXU0</accession>
<evidence type="ECO:0000313" key="2">
    <source>
        <dbReference type="EMBL" id="KAJ0225437.1"/>
    </source>
</evidence>
<keyword evidence="1" id="KW-0472">Membrane</keyword>
<protein>
    <recommendedName>
        <fullName evidence="4">Mitochondrial fission 1 protein</fullName>
    </recommendedName>
</protein>
<keyword evidence="1" id="KW-0812">Transmembrane</keyword>
<feature type="transmembrane region" description="Helical" evidence="1">
    <location>
        <begin position="80"/>
        <end position="101"/>
    </location>
</feature>
<dbReference type="Pfam" id="PF14853">
    <property type="entry name" value="Fis1_TPR_C"/>
    <property type="match status" value="1"/>
</dbReference>
<dbReference type="PANTHER" id="PTHR13247">
    <property type="entry name" value="TETRATRICOPEPTIDE REPEAT PROTEIN 11 TPR REPEAT PROTEIN 11"/>
    <property type="match status" value="1"/>
</dbReference>
<dbReference type="InterPro" id="IPR011990">
    <property type="entry name" value="TPR-like_helical_dom_sf"/>
</dbReference>
<dbReference type="Proteomes" id="UP000235145">
    <property type="component" value="Unassembled WGS sequence"/>
</dbReference>
<keyword evidence="3" id="KW-1185">Reference proteome</keyword>
<sequence>MLKLSRFKLNVLIREILEVQCTSLVDTNNPLQTREKMYVLAVGYYRSGDYSKSRQLVDRCLEALNLKRTIEDHIRKDGVIGIRIAATTIGVVFGGIVVAMARR</sequence>
<dbReference type="EMBL" id="NBSK02000001">
    <property type="protein sequence ID" value="KAJ0225437.1"/>
    <property type="molecule type" value="Genomic_DNA"/>
</dbReference>
<dbReference type="SUPFAM" id="SSF48452">
    <property type="entry name" value="TPR-like"/>
    <property type="match status" value="1"/>
</dbReference>
<dbReference type="Gene3D" id="1.25.40.10">
    <property type="entry name" value="Tetratricopeptide repeat domain"/>
    <property type="match status" value="1"/>
</dbReference>
<evidence type="ECO:0000256" key="1">
    <source>
        <dbReference type="SAM" id="Phobius"/>
    </source>
</evidence>
<gene>
    <name evidence="2" type="ORF">LSAT_V11C100036550</name>
</gene>
<comment type="caution">
    <text evidence="2">The sequence shown here is derived from an EMBL/GenBank/DDBJ whole genome shotgun (WGS) entry which is preliminary data.</text>
</comment>
<dbReference type="InterPro" id="IPR016543">
    <property type="entry name" value="Fis1"/>
</dbReference>
<evidence type="ECO:0000313" key="3">
    <source>
        <dbReference type="Proteomes" id="UP000235145"/>
    </source>
</evidence>
<reference evidence="2 3" key="1">
    <citation type="journal article" date="2017" name="Nat. Commun.">
        <title>Genome assembly with in vitro proximity ligation data and whole-genome triplication in lettuce.</title>
        <authorList>
            <person name="Reyes-Chin-Wo S."/>
            <person name="Wang Z."/>
            <person name="Yang X."/>
            <person name="Kozik A."/>
            <person name="Arikit S."/>
            <person name="Song C."/>
            <person name="Xia L."/>
            <person name="Froenicke L."/>
            <person name="Lavelle D.O."/>
            <person name="Truco M.J."/>
            <person name="Xia R."/>
            <person name="Zhu S."/>
            <person name="Xu C."/>
            <person name="Xu H."/>
            <person name="Xu X."/>
            <person name="Cox K."/>
            <person name="Korf I."/>
            <person name="Meyers B.C."/>
            <person name="Michelmore R.W."/>
        </authorList>
    </citation>
    <scope>NUCLEOTIDE SEQUENCE [LARGE SCALE GENOMIC DNA]</scope>
    <source>
        <strain evidence="3">cv. Salinas</strain>
        <tissue evidence="2">Seedlings</tissue>
    </source>
</reference>
<organism evidence="2 3">
    <name type="scientific">Lactuca sativa</name>
    <name type="common">Garden lettuce</name>
    <dbReference type="NCBI Taxonomy" id="4236"/>
    <lineage>
        <taxon>Eukaryota</taxon>
        <taxon>Viridiplantae</taxon>
        <taxon>Streptophyta</taxon>
        <taxon>Embryophyta</taxon>
        <taxon>Tracheophyta</taxon>
        <taxon>Spermatophyta</taxon>
        <taxon>Magnoliopsida</taxon>
        <taxon>eudicotyledons</taxon>
        <taxon>Gunneridae</taxon>
        <taxon>Pentapetalae</taxon>
        <taxon>asterids</taxon>
        <taxon>campanulids</taxon>
        <taxon>Asterales</taxon>
        <taxon>Asteraceae</taxon>
        <taxon>Cichorioideae</taxon>
        <taxon>Cichorieae</taxon>
        <taxon>Lactucinae</taxon>
        <taxon>Lactuca</taxon>
    </lineage>
</organism>
<evidence type="ECO:0008006" key="4">
    <source>
        <dbReference type="Google" id="ProtNLM"/>
    </source>
</evidence>
<dbReference type="GO" id="GO:0000266">
    <property type="term" value="P:mitochondrial fission"/>
    <property type="evidence" value="ECO:0007669"/>
    <property type="project" value="InterPro"/>
</dbReference>
<dbReference type="InterPro" id="IPR028061">
    <property type="entry name" value="Fis1_TPR_C"/>
</dbReference>